<dbReference type="AlphaFoldDB" id="A0AA36C9F9"/>
<evidence type="ECO:0000313" key="4">
    <source>
        <dbReference type="Proteomes" id="UP001177023"/>
    </source>
</evidence>
<proteinExistence type="predicted"/>
<reference evidence="2" key="1">
    <citation type="submission" date="2023-06" db="EMBL/GenBank/DDBJ databases">
        <authorList>
            <person name="Delattre M."/>
        </authorList>
    </citation>
    <scope>NUCLEOTIDE SEQUENCE</scope>
    <source>
        <strain evidence="2">AF72</strain>
    </source>
</reference>
<feature type="region of interest" description="Disordered" evidence="1">
    <location>
        <begin position="94"/>
        <end position="118"/>
    </location>
</feature>
<dbReference type="Proteomes" id="UP001177023">
    <property type="component" value="Unassembled WGS sequence"/>
</dbReference>
<sequence>MDASYGQPEVQVSIECYGYYGHEKCLKIREKILHDLRPRMLDEGKTLVRVVVGNIGQLQHTTVKTDAPIGEASDPMPKPTHLATTRTMAKTAQPALTAQGSGADKQKGTQQSPTRCDKKNMEPKSANLECGSCCRILDGDCLYRPCFWTVCCNKCRTLSGHLNMECHQSPVCKHFLAEWEKPEQQRDLTFINGACEACIVKKLLYMKDQYLKEKDALKGDKEKREKAPCQKPAVKKDALKGDKEEREKAPCQKPAVEKDALKGDKEKREKAPSQKPAVEKESKAVAEEEPQDKHDTDTSV</sequence>
<name>A0AA36C9F9_9BILA</name>
<dbReference type="EMBL" id="CATQJA010002709">
    <property type="protein sequence ID" value="CAJ0586637.1"/>
    <property type="molecule type" value="Genomic_DNA"/>
</dbReference>
<feature type="region of interest" description="Disordered" evidence="1">
    <location>
        <begin position="221"/>
        <end position="300"/>
    </location>
</feature>
<evidence type="ECO:0000313" key="3">
    <source>
        <dbReference type="EMBL" id="CAJ0586637.1"/>
    </source>
</evidence>
<accession>A0AA36C9F9</accession>
<organism evidence="2 4">
    <name type="scientific">Mesorhabditis spiculigera</name>
    <dbReference type="NCBI Taxonomy" id="96644"/>
    <lineage>
        <taxon>Eukaryota</taxon>
        <taxon>Metazoa</taxon>
        <taxon>Ecdysozoa</taxon>
        <taxon>Nematoda</taxon>
        <taxon>Chromadorea</taxon>
        <taxon>Rhabditida</taxon>
        <taxon>Rhabditina</taxon>
        <taxon>Rhabditomorpha</taxon>
        <taxon>Rhabditoidea</taxon>
        <taxon>Rhabditidae</taxon>
        <taxon>Mesorhabditinae</taxon>
        <taxon>Mesorhabditis</taxon>
    </lineage>
</organism>
<comment type="caution">
    <text evidence="2">The sequence shown here is derived from an EMBL/GenBank/DDBJ whole genome shotgun (WGS) entry which is preliminary data.</text>
</comment>
<dbReference type="EMBL" id="CATQJA010000816">
    <property type="protein sequence ID" value="CAJ0564192.1"/>
    <property type="molecule type" value="Genomic_DNA"/>
</dbReference>
<keyword evidence="4" id="KW-1185">Reference proteome</keyword>
<evidence type="ECO:0000313" key="2">
    <source>
        <dbReference type="EMBL" id="CAJ0564192.1"/>
    </source>
</evidence>
<feature type="non-terminal residue" evidence="2">
    <location>
        <position position="300"/>
    </location>
</feature>
<evidence type="ECO:0000256" key="1">
    <source>
        <dbReference type="SAM" id="MobiDB-lite"/>
    </source>
</evidence>
<gene>
    <name evidence="3" type="ORF">MSPICULIGERA_LOCUS24633</name>
    <name evidence="2" type="ORF">MSPICULIGERA_LOCUS2878</name>
</gene>
<protein>
    <submittedName>
        <fullName evidence="2">Uncharacterized protein</fullName>
    </submittedName>
</protein>